<keyword evidence="34" id="KW-1015">Disulfide bond</keyword>
<evidence type="ECO:0000256" key="16">
    <source>
        <dbReference type="ARBA" id="ARBA00017314"/>
    </source>
</evidence>
<dbReference type="PRINTS" id="PR01815">
    <property type="entry name" value="BACEFAMILY"/>
</dbReference>
<evidence type="ECO:0000256" key="9">
    <source>
        <dbReference type="ARBA" id="ARBA00004371"/>
    </source>
</evidence>
<evidence type="ECO:0000256" key="27">
    <source>
        <dbReference type="ARBA" id="ARBA00022843"/>
    </source>
</evidence>
<evidence type="ECO:0000256" key="4">
    <source>
        <dbReference type="ARBA" id="ARBA00004240"/>
    </source>
</evidence>
<evidence type="ECO:0000256" key="15">
    <source>
        <dbReference type="ARBA" id="ARBA00013261"/>
    </source>
</evidence>
<evidence type="ECO:0000256" key="23">
    <source>
        <dbReference type="ARBA" id="ARBA00022750"/>
    </source>
</evidence>
<evidence type="ECO:0000256" key="12">
    <source>
        <dbReference type="ARBA" id="ARBA00004601"/>
    </source>
</evidence>
<dbReference type="InterPro" id="IPR009120">
    <property type="entry name" value="BACE1"/>
</dbReference>
<keyword evidence="25 44" id="KW-0378">Hydrolase</keyword>
<keyword evidence="33" id="KW-0865">Zymogen</keyword>
<dbReference type="InterPro" id="IPR001969">
    <property type="entry name" value="Aspartic_peptidase_AS"/>
</dbReference>
<keyword evidence="17" id="KW-1003">Cell membrane</keyword>
<evidence type="ECO:0000256" key="8">
    <source>
        <dbReference type="ARBA" id="ARBA00004285"/>
    </source>
</evidence>
<keyword evidence="24" id="KW-0967">Endosome</keyword>
<dbReference type="GO" id="GO:0005783">
    <property type="term" value="C:endoplasmic reticulum"/>
    <property type="evidence" value="ECO:0007669"/>
    <property type="project" value="UniProtKB-SubCell"/>
</dbReference>
<evidence type="ECO:0000256" key="32">
    <source>
        <dbReference type="ARBA" id="ARBA00023139"/>
    </source>
</evidence>
<evidence type="ECO:0000256" key="38">
    <source>
        <dbReference type="ARBA" id="ARBA00023288"/>
    </source>
</evidence>
<evidence type="ECO:0000256" key="36">
    <source>
        <dbReference type="ARBA" id="ARBA00023228"/>
    </source>
</evidence>
<evidence type="ECO:0000256" key="37">
    <source>
        <dbReference type="ARBA" id="ARBA00023273"/>
    </source>
</evidence>
<evidence type="ECO:0000256" key="39">
    <source>
        <dbReference type="ARBA" id="ARBA00023329"/>
    </source>
</evidence>
<sequence>MDTLQPRWLTGIFIWTTLCLLSSGQTAPNSSGLSLAIRVPLRQGARGEQPPPLPPAASASRSPARRRRGAPAGGISFVDMIDNLRGKSGQGYYVEMAVGSPPQKLNILVDTGSSNFAVGAAAHPFLRRYYHRSLSTSYRDLGRSVYVPYTQGRWEGELGTDLVSVPHGPNATLRANIAAITQSDRFFINGSNWEGILGLAYADIARPDEKLEPFFDSLVRQTPVPNLFSLQLCGAGFTQNYSLGSATVGGSMIIGGVDPSLYVGELWYTPIRREWYYEVIIVRIEVNGQDLNMDCKETEQFPSGFWLGEQLVCWQAGTTPWHIFPVISLYLMSEVRNQSFRISILPQQYLRPVEDVASAQEDCYKFAVSQSSTGTVMGAVIMEGFYVVFDREKKRIGFAVSTCHVHDEFRTASVEGPFHGVDLEDCGYNIPQTDESTLMTIAYIMAGICALFMLPLCLMVCQWRFARCLHPHGDFADDISLLK</sequence>
<dbReference type="GO" id="GO:0030659">
    <property type="term" value="C:cytoplasmic vesicle membrane"/>
    <property type="evidence" value="ECO:0007669"/>
    <property type="project" value="UniProtKB-SubCell"/>
</dbReference>
<evidence type="ECO:0000256" key="33">
    <source>
        <dbReference type="ARBA" id="ARBA00023145"/>
    </source>
</evidence>
<evidence type="ECO:0000256" key="28">
    <source>
        <dbReference type="ARBA" id="ARBA00022989"/>
    </source>
</evidence>
<evidence type="ECO:0000256" key="3">
    <source>
        <dbReference type="ARBA" id="ARBA00004172"/>
    </source>
</evidence>
<dbReference type="PROSITE" id="PS51767">
    <property type="entry name" value="PEPTIDASE_A1"/>
    <property type="match status" value="1"/>
</dbReference>
<comment type="subcellular location">
    <subcellularLocation>
        <location evidence="6">Cell membrane</location>
        <topology evidence="6">Single-pass type I membrane protein</topology>
    </subcellularLocation>
    <subcellularLocation>
        <location evidence="11">Cell projection</location>
        <location evidence="11">Axon</location>
    </subcellularLocation>
    <subcellularLocation>
        <location evidence="7">Cell projection</location>
        <location evidence="7">Dendrite</location>
    </subcellularLocation>
    <subcellularLocation>
        <location evidence="5">Cell surface</location>
    </subcellularLocation>
    <subcellularLocation>
        <location evidence="2">Cytoplasmic vesicle membrane</location>
    </subcellularLocation>
    <subcellularLocation>
        <location evidence="10">Early endosome</location>
    </subcellularLocation>
    <subcellularLocation>
        <location evidence="4">Endoplasmic reticulum</location>
    </subcellularLocation>
    <subcellularLocation>
        <location evidence="12">Golgi apparatus</location>
        <location evidence="12">trans-Golgi network</location>
    </subcellularLocation>
    <subcellularLocation>
        <location evidence="13">Late endosome</location>
    </subcellularLocation>
    <subcellularLocation>
        <location evidence="9">Lysosome</location>
    </subcellularLocation>
    <subcellularLocation>
        <location evidence="8">Membrane raft</location>
    </subcellularLocation>
    <subcellularLocation>
        <location evidence="3">Recycling endosome</location>
    </subcellularLocation>
</comment>
<dbReference type="GO" id="GO:0005764">
    <property type="term" value="C:lysosome"/>
    <property type="evidence" value="ECO:0007669"/>
    <property type="project" value="UniProtKB-SubCell"/>
</dbReference>
<dbReference type="EC" id="3.4.23.46" evidence="15"/>
<keyword evidence="30" id="KW-0333">Golgi apparatus</keyword>
<dbReference type="PANTHER" id="PTHR47965">
    <property type="entry name" value="ASPARTYL PROTEASE-RELATED"/>
    <property type="match status" value="1"/>
</dbReference>
<dbReference type="CDD" id="cd05473">
    <property type="entry name" value="beta_secretase_like"/>
    <property type="match status" value="1"/>
</dbReference>
<dbReference type="SUPFAM" id="SSF50630">
    <property type="entry name" value="Acid proteases"/>
    <property type="match status" value="1"/>
</dbReference>
<dbReference type="InterPro" id="IPR009119">
    <property type="entry name" value="BACE"/>
</dbReference>
<dbReference type="GO" id="GO:0005886">
    <property type="term" value="C:plasma membrane"/>
    <property type="evidence" value="ECO:0007669"/>
    <property type="project" value="UniProtKB-SubCell"/>
</dbReference>
<keyword evidence="32" id="KW-0564">Palmitate</keyword>
<evidence type="ECO:0000256" key="20">
    <source>
        <dbReference type="ARBA" id="ARBA00022670"/>
    </source>
</evidence>
<evidence type="ECO:0000256" key="43">
    <source>
        <dbReference type="ARBA" id="ARBA00045551"/>
    </source>
</evidence>
<reference evidence="49" key="1">
    <citation type="submission" date="2023-09" db="UniProtKB">
        <authorList>
            <consortium name="Ensembl"/>
        </authorList>
    </citation>
    <scope>IDENTIFICATION</scope>
</reference>
<dbReference type="InterPro" id="IPR033874">
    <property type="entry name" value="Memapsin-like"/>
</dbReference>
<dbReference type="AlphaFoldDB" id="A0A3B4F5D8"/>
<dbReference type="FunFam" id="2.40.70.10:FF:000007">
    <property type="entry name" value="Beta-secretase 1"/>
    <property type="match status" value="1"/>
</dbReference>
<evidence type="ECO:0000256" key="47">
    <source>
        <dbReference type="SAM" id="SignalP"/>
    </source>
</evidence>
<dbReference type="GO" id="GO:0045121">
    <property type="term" value="C:membrane raft"/>
    <property type="evidence" value="ECO:0007669"/>
    <property type="project" value="UniProtKB-SubCell"/>
</dbReference>
<keyword evidence="29" id="KW-0007">Acetylation</keyword>
<dbReference type="Ensembl" id="ENSPNYT00000005917.1">
    <property type="protein sequence ID" value="ENSPNYP00000005767.1"/>
    <property type="gene ID" value="ENSPNYG00000004440.1"/>
</dbReference>
<evidence type="ECO:0000256" key="19">
    <source>
        <dbReference type="ARBA" id="ARBA00022553"/>
    </source>
</evidence>
<keyword evidence="21 46" id="KW-0812">Transmembrane</keyword>
<evidence type="ECO:0000256" key="31">
    <source>
        <dbReference type="ARBA" id="ARBA00023136"/>
    </source>
</evidence>
<keyword evidence="35" id="KW-0325">Glycoprotein</keyword>
<protein>
    <recommendedName>
        <fullName evidence="16">Beta-secretase 1</fullName>
        <ecNumber evidence="15">3.4.23.46</ecNumber>
    </recommendedName>
    <alternativeName>
        <fullName evidence="40">Beta-site amyloid precursor protein cleaving enzyme 1</fullName>
    </alternativeName>
    <alternativeName>
        <fullName evidence="41">Memapsin-2</fullName>
    </alternativeName>
    <alternativeName>
        <fullName evidence="42">Membrane-associated aspartic protease 2</fullName>
    </alternativeName>
</protein>
<evidence type="ECO:0000256" key="5">
    <source>
        <dbReference type="ARBA" id="ARBA00004241"/>
    </source>
</evidence>
<evidence type="ECO:0000256" key="6">
    <source>
        <dbReference type="ARBA" id="ARBA00004251"/>
    </source>
</evidence>
<dbReference type="PROSITE" id="PS00141">
    <property type="entry name" value="ASP_PROTEASE"/>
    <property type="match status" value="1"/>
</dbReference>
<dbReference type="InterPro" id="IPR033121">
    <property type="entry name" value="PEPTIDASE_A1"/>
</dbReference>
<dbReference type="GO" id="GO:0005802">
    <property type="term" value="C:trans-Golgi network"/>
    <property type="evidence" value="ECO:0007669"/>
    <property type="project" value="TreeGrafter"/>
</dbReference>
<keyword evidence="19" id="KW-0597">Phosphoprotein</keyword>
<evidence type="ECO:0000256" key="2">
    <source>
        <dbReference type="ARBA" id="ARBA00004156"/>
    </source>
</evidence>
<feature type="chain" id="PRO_5017296095" description="Beta-secretase 1" evidence="47">
    <location>
        <begin position="25"/>
        <end position="483"/>
    </location>
</feature>
<dbReference type="GO" id="GO:0050435">
    <property type="term" value="P:amyloid-beta metabolic process"/>
    <property type="evidence" value="ECO:0007669"/>
    <property type="project" value="TreeGrafter"/>
</dbReference>
<dbReference type="GO" id="GO:0006509">
    <property type="term" value="P:membrane protein ectodomain proteolysis"/>
    <property type="evidence" value="ECO:0007669"/>
    <property type="project" value="TreeGrafter"/>
</dbReference>
<comment type="catalytic activity">
    <reaction evidence="1">
        <text>Broad endopeptidase specificity. Cleaves Glu-Val-Asn-Leu-|-Asp-Ala-Glu-Phe in the Swedish variant of Alzheimer's amyloid precursor protein.</text>
        <dbReference type="EC" id="3.4.23.46"/>
    </reaction>
</comment>
<keyword evidence="28 46" id="KW-1133">Transmembrane helix</keyword>
<evidence type="ECO:0000256" key="29">
    <source>
        <dbReference type="ARBA" id="ARBA00022990"/>
    </source>
</evidence>
<dbReference type="GO" id="GO:0030424">
    <property type="term" value="C:axon"/>
    <property type="evidence" value="ECO:0007669"/>
    <property type="project" value="UniProtKB-SubCell"/>
</dbReference>
<organism evidence="49">
    <name type="scientific">Pundamilia nyererei</name>
    <dbReference type="NCBI Taxonomy" id="303518"/>
    <lineage>
        <taxon>Eukaryota</taxon>
        <taxon>Metazoa</taxon>
        <taxon>Chordata</taxon>
        <taxon>Craniata</taxon>
        <taxon>Vertebrata</taxon>
        <taxon>Euteleostomi</taxon>
        <taxon>Actinopterygii</taxon>
        <taxon>Neopterygii</taxon>
        <taxon>Teleostei</taxon>
        <taxon>Neoteleostei</taxon>
        <taxon>Acanthomorphata</taxon>
        <taxon>Ovalentaria</taxon>
        <taxon>Cichlomorphae</taxon>
        <taxon>Cichliformes</taxon>
        <taxon>Cichlidae</taxon>
        <taxon>African cichlids</taxon>
        <taxon>Pseudocrenilabrinae</taxon>
        <taxon>Haplochromini</taxon>
        <taxon>Pundamilia</taxon>
    </lineage>
</organism>
<evidence type="ECO:0000256" key="17">
    <source>
        <dbReference type="ARBA" id="ARBA00022475"/>
    </source>
</evidence>
<evidence type="ECO:0000256" key="21">
    <source>
        <dbReference type="ARBA" id="ARBA00022692"/>
    </source>
</evidence>
<feature type="domain" description="Peptidase A1" evidence="48">
    <location>
        <begin position="92"/>
        <end position="399"/>
    </location>
</feature>
<dbReference type="InterPro" id="IPR021109">
    <property type="entry name" value="Peptidase_aspartic_dom_sf"/>
</dbReference>
<keyword evidence="37" id="KW-0966">Cell projection</keyword>
<evidence type="ECO:0000256" key="46">
    <source>
        <dbReference type="SAM" id="Phobius"/>
    </source>
</evidence>
<comment type="similarity">
    <text evidence="14 44">Belongs to the peptidase A1 family.</text>
</comment>
<feature type="signal peptide" evidence="47">
    <location>
        <begin position="1"/>
        <end position="24"/>
    </location>
</feature>
<evidence type="ECO:0000256" key="24">
    <source>
        <dbReference type="ARBA" id="ARBA00022753"/>
    </source>
</evidence>
<dbReference type="GeneTree" id="ENSGT00940000157786"/>
<keyword evidence="20 44" id="KW-0645">Protease</keyword>
<keyword evidence="27" id="KW-0832">Ubl conjugation</keyword>
<evidence type="ECO:0000256" key="41">
    <source>
        <dbReference type="ARBA" id="ARBA00032591"/>
    </source>
</evidence>
<keyword evidence="31 46" id="KW-0472">Membrane</keyword>
<evidence type="ECO:0000256" key="42">
    <source>
        <dbReference type="ARBA" id="ARBA00032613"/>
    </source>
</evidence>
<evidence type="ECO:0000256" key="10">
    <source>
        <dbReference type="ARBA" id="ARBA00004412"/>
    </source>
</evidence>
<dbReference type="Gene3D" id="2.40.70.10">
    <property type="entry name" value="Acid Proteases"/>
    <property type="match status" value="3"/>
</dbReference>
<evidence type="ECO:0000256" key="22">
    <source>
        <dbReference type="ARBA" id="ARBA00022729"/>
    </source>
</evidence>
<dbReference type="GO" id="GO:0005770">
    <property type="term" value="C:late endosome"/>
    <property type="evidence" value="ECO:0007669"/>
    <property type="project" value="UniProtKB-SubCell"/>
</dbReference>
<proteinExistence type="inferred from homology"/>
<keyword evidence="18" id="KW-1017">Isopeptide bond</keyword>
<keyword evidence="38" id="KW-0449">Lipoprotein</keyword>
<evidence type="ECO:0000256" key="11">
    <source>
        <dbReference type="ARBA" id="ARBA00004489"/>
    </source>
</evidence>
<evidence type="ECO:0000256" key="45">
    <source>
        <dbReference type="SAM" id="MobiDB-lite"/>
    </source>
</evidence>
<evidence type="ECO:0000256" key="35">
    <source>
        <dbReference type="ARBA" id="ARBA00023180"/>
    </source>
</evidence>
<name>A0A3B4F5D8_9CICH</name>
<accession>A0A3B4F5D8</accession>
<evidence type="ECO:0000313" key="49">
    <source>
        <dbReference type="Ensembl" id="ENSPNYP00000005767.1"/>
    </source>
</evidence>
<dbReference type="GO" id="GO:0009986">
    <property type="term" value="C:cell surface"/>
    <property type="evidence" value="ECO:0007669"/>
    <property type="project" value="UniProtKB-SubCell"/>
</dbReference>
<keyword evidence="26" id="KW-0256">Endoplasmic reticulum</keyword>
<evidence type="ECO:0000259" key="48">
    <source>
        <dbReference type="PROSITE" id="PS51767"/>
    </source>
</evidence>
<dbReference type="InterPro" id="IPR001461">
    <property type="entry name" value="Aspartic_peptidase_A1"/>
</dbReference>
<dbReference type="Pfam" id="PF00026">
    <property type="entry name" value="Asp"/>
    <property type="match status" value="2"/>
</dbReference>
<evidence type="ECO:0000256" key="14">
    <source>
        <dbReference type="ARBA" id="ARBA00007447"/>
    </source>
</evidence>
<keyword evidence="39" id="KW-0968">Cytoplasmic vesicle</keyword>
<dbReference type="GO" id="GO:0055037">
    <property type="term" value="C:recycling endosome"/>
    <property type="evidence" value="ECO:0007669"/>
    <property type="project" value="UniProtKB-SubCell"/>
</dbReference>
<evidence type="ECO:0000256" key="18">
    <source>
        <dbReference type="ARBA" id="ARBA00022499"/>
    </source>
</evidence>
<evidence type="ECO:0000256" key="40">
    <source>
        <dbReference type="ARBA" id="ARBA00031276"/>
    </source>
</evidence>
<dbReference type="GO" id="GO:0030425">
    <property type="term" value="C:dendrite"/>
    <property type="evidence" value="ECO:0007669"/>
    <property type="project" value="UniProtKB-SubCell"/>
</dbReference>
<dbReference type="PRINTS" id="PR01816">
    <property type="entry name" value="BACE1"/>
</dbReference>
<evidence type="ECO:0000256" key="34">
    <source>
        <dbReference type="ARBA" id="ARBA00023157"/>
    </source>
</evidence>
<feature type="transmembrane region" description="Helical" evidence="46">
    <location>
        <begin position="441"/>
        <end position="461"/>
    </location>
</feature>
<dbReference type="PRINTS" id="PR00792">
    <property type="entry name" value="PEPSIN"/>
</dbReference>
<keyword evidence="36" id="KW-0458">Lysosome</keyword>
<dbReference type="GO" id="GO:0005769">
    <property type="term" value="C:early endosome"/>
    <property type="evidence" value="ECO:0007669"/>
    <property type="project" value="UniProtKB-SubCell"/>
</dbReference>
<keyword evidence="22 47" id="KW-0732">Signal</keyword>
<evidence type="ECO:0000256" key="1">
    <source>
        <dbReference type="ARBA" id="ARBA00000187"/>
    </source>
</evidence>
<keyword evidence="23 44" id="KW-0064">Aspartyl protease</keyword>
<comment type="function">
    <text evidence="43">Responsible for the proteolytic processing of the amyloid precursor protein (APP). Cleaves at the N-terminus of the A-beta peptide sequence, between residues 671 and 672 of APP, leads to the generation and extracellular release of beta-cleaved soluble APP, and a corresponding cell-associated C-terminal fragment which is later released by gamma-secretase. Cleaves CHL1.</text>
</comment>
<evidence type="ECO:0000256" key="25">
    <source>
        <dbReference type="ARBA" id="ARBA00022801"/>
    </source>
</evidence>
<evidence type="ECO:0000256" key="30">
    <source>
        <dbReference type="ARBA" id="ARBA00023034"/>
    </source>
</evidence>
<evidence type="ECO:0000256" key="7">
    <source>
        <dbReference type="ARBA" id="ARBA00004279"/>
    </source>
</evidence>
<evidence type="ECO:0000256" key="44">
    <source>
        <dbReference type="RuleBase" id="RU000454"/>
    </source>
</evidence>
<evidence type="ECO:0000256" key="26">
    <source>
        <dbReference type="ARBA" id="ARBA00022824"/>
    </source>
</evidence>
<dbReference type="PANTHER" id="PTHR47965:SF69">
    <property type="entry name" value="BETA-SECRETASE 1"/>
    <property type="match status" value="1"/>
</dbReference>
<evidence type="ECO:0000256" key="13">
    <source>
        <dbReference type="ARBA" id="ARBA00004603"/>
    </source>
</evidence>
<dbReference type="GO" id="GO:0004190">
    <property type="term" value="F:aspartic-type endopeptidase activity"/>
    <property type="evidence" value="ECO:0007669"/>
    <property type="project" value="UniProtKB-KW"/>
</dbReference>
<feature type="region of interest" description="Disordered" evidence="45">
    <location>
        <begin position="44"/>
        <end position="71"/>
    </location>
</feature>